<evidence type="ECO:0000313" key="3">
    <source>
        <dbReference type="EMBL" id="MBH1939691.1"/>
    </source>
</evidence>
<reference evidence="3" key="1">
    <citation type="submission" date="2020-12" db="EMBL/GenBank/DDBJ databases">
        <title>M. sibirica DSM 26468T genome.</title>
        <authorList>
            <person name="Thieme N."/>
            <person name="Rettenmaier R."/>
            <person name="Zverlov V."/>
            <person name="Liebl W."/>
        </authorList>
    </citation>
    <scope>NUCLEOTIDE SEQUENCE</scope>
    <source>
        <strain evidence="3">DSM 26468</strain>
    </source>
</reference>
<comment type="caution">
    <text evidence="3">The sequence shown here is derived from an EMBL/GenBank/DDBJ whole genome shotgun (WGS) entry which is preliminary data.</text>
</comment>
<evidence type="ECO:0000313" key="4">
    <source>
        <dbReference type="Proteomes" id="UP000623269"/>
    </source>
</evidence>
<keyword evidence="4" id="KW-1185">Reference proteome</keyword>
<keyword evidence="2" id="KW-0812">Transmembrane</keyword>
<dbReference type="Proteomes" id="UP000623269">
    <property type="component" value="Unassembled WGS sequence"/>
</dbReference>
<proteinExistence type="predicted"/>
<evidence type="ECO:0000256" key="1">
    <source>
        <dbReference type="SAM" id="MobiDB-lite"/>
    </source>
</evidence>
<gene>
    <name evidence="3" type="ORF">I5677_02135</name>
</gene>
<feature type="transmembrane region" description="Helical" evidence="2">
    <location>
        <begin position="6"/>
        <end position="33"/>
    </location>
</feature>
<keyword evidence="2" id="KW-0472">Membrane</keyword>
<feature type="compositionally biased region" description="Basic and acidic residues" evidence="1">
    <location>
        <begin position="122"/>
        <end position="169"/>
    </location>
</feature>
<name>A0A8J7H4U8_9FIRM</name>
<dbReference type="EMBL" id="JAEAGR010000002">
    <property type="protein sequence ID" value="MBH1939691.1"/>
    <property type="molecule type" value="Genomic_DNA"/>
</dbReference>
<accession>A0A8J7H4U8</accession>
<keyword evidence="2" id="KW-1133">Transmembrane helix</keyword>
<dbReference type="AlphaFoldDB" id="A0A8J7H4U8"/>
<dbReference type="RefSeq" id="WP_197659925.1">
    <property type="nucleotide sequence ID" value="NZ_JAEAGR010000002.1"/>
</dbReference>
<feature type="region of interest" description="Disordered" evidence="1">
    <location>
        <begin position="93"/>
        <end position="169"/>
    </location>
</feature>
<sequence length="367" mass="42411">MFHIIILILKIIGTIVISLLGLLIFILLLVLLVPIRYRLHVTHGDGFHVKGTAGWLLHIVHARIDQINTTNHLRVRIFGKIVYDSLKVNETSHNKKRGNRLSLKKKKMANDKKIKSVPKLSSIDKNRPSIKPIEKNSNEKSNQRIEKNKDNLTVTEKNDLNIEDKLTDKPGHILRDEQSSYSHEQPPAKPVIISEGHVDEENEQESFYERITDKLKRVFQKVKNFFQRIKSGIIHWFLKICHIKRKLSLLFDFLRDEINQDGLKATFDSAKKLIKHILPTKLKSRVIFGTGDPCSTGQALGAFSILYSFYGDNIVITPDFENKVFEGEHFARGRIRLITILIIVIKLIRDKRFIRLKRNAKTLKEAL</sequence>
<organism evidence="3 4">
    <name type="scientific">Mobilitalea sibirica</name>
    <dbReference type="NCBI Taxonomy" id="1462919"/>
    <lineage>
        <taxon>Bacteria</taxon>
        <taxon>Bacillati</taxon>
        <taxon>Bacillota</taxon>
        <taxon>Clostridia</taxon>
        <taxon>Lachnospirales</taxon>
        <taxon>Lachnospiraceae</taxon>
        <taxon>Mobilitalea</taxon>
    </lineage>
</organism>
<dbReference type="InterPro" id="IPR021338">
    <property type="entry name" value="DUF2953"/>
</dbReference>
<protein>
    <submittedName>
        <fullName evidence="3">DUF2953 domain-containing protein</fullName>
    </submittedName>
</protein>
<feature type="compositionally biased region" description="Basic residues" evidence="1">
    <location>
        <begin position="94"/>
        <end position="107"/>
    </location>
</feature>
<evidence type="ECO:0000256" key="2">
    <source>
        <dbReference type="SAM" id="Phobius"/>
    </source>
</evidence>
<dbReference type="Pfam" id="PF11167">
    <property type="entry name" value="DUF2953"/>
    <property type="match status" value="1"/>
</dbReference>